<organism evidence="1">
    <name type="scientific">Sesamum radiatum</name>
    <name type="common">Black benniseed</name>
    <dbReference type="NCBI Taxonomy" id="300843"/>
    <lineage>
        <taxon>Eukaryota</taxon>
        <taxon>Viridiplantae</taxon>
        <taxon>Streptophyta</taxon>
        <taxon>Embryophyta</taxon>
        <taxon>Tracheophyta</taxon>
        <taxon>Spermatophyta</taxon>
        <taxon>Magnoliopsida</taxon>
        <taxon>eudicotyledons</taxon>
        <taxon>Gunneridae</taxon>
        <taxon>Pentapetalae</taxon>
        <taxon>asterids</taxon>
        <taxon>lamiids</taxon>
        <taxon>Lamiales</taxon>
        <taxon>Pedaliaceae</taxon>
        <taxon>Sesamum</taxon>
    </lineage>
</organism>
<name>A0AAW2LN90_SESRA</name>
<protein>
    <submittedName>
        <fullName evidence="1">Uncharacterized protein</fullName>
    </submittedName>
</protein>
<proteinExistence type="predicted"/>
<sequence>MSGDPCSVVDKLAIHRGAGNGMELTEAMKRDVNSSPDLSIQQVLKCASASMEARSPVLITFMVNE</sequence>
<comment type="caution">
    <text evidence="1">The sequence shown here is derived from an EMBL/GenBank/DDBJ whole genome shotgun (WGS) entry which is preliminary data.</text>
</comment>
<dbReference type="AlphaFoldDB" id="A0AAW2LN90"/>
<reference evidence="1" key="2">
    <citation type="journal article" date="2024" name="Plant">
        <title>Genomic evolution and insights into agronomic trait innovations of Sesamum species.</title>
        <authorList>
            <person name="Miao H."/>
            <person name="Wang L."/>
            <person name="Qu L."/>
            <person name="Liu H."/>
            <person name="Sun Y."/>
            <person name="Le M."/>
            <person name="Wang Q."/>
            <person name="Wei S."/>
            <person name="Zheng Y."/>
            <person name="Lin W."/>
            <person name="Duan Y."/>
            <person name="Cao H."/>
            <person name="Xiong S."/>
            <person name="Wang X."/>
            <person name="Wei L."/>
            <person name="Li C."/>
            <person name="Ma Q."/>
            <person name="Ju M."/>
            <person name="Zhao R."/>
            <person name="Li G."/>
            <person name="Mu C."/>
            <person name="Tian Q."/>
            <person name="Mei H."/>
            <person name="Zhang T."/>
            <person name="Gao T."/>
            <person name="Zhang H."/>
        </authorList>
    </citation>
    <scope>NUCLEOTIDE SEQUENCE</scope>
    <source>
        <strain evidence="1">G02</strain>
    </source>
</reference>
<gene>
    <name evidence="1" type="ORF">Sradi_5252900</name>
</gene>
<evidence type="ECO:0000313" key="1">
    <source>
        <dbReference type="EMBL" id="KAL0319914.1"/>
    </source>
</evidence>
<accession>A0AAW2LN90</accession>
<dbReference type="EMBL" id="JACGWJ010000024">
    <property type="protein sequence ID" value="KAL0319914.1"/>
    <property type="molecule type" value="Genomic_DNA"/>
</dbReference>
<reference evidence="1" key="1">
    <citation type="submission" date="2020-06" db="EMBL/GenBank/DDBJ databases">
        <authorList>
            <person name="Li T."/>
            <person name="Hu X."/>
            <person name="Zhang T."/>
            <person name="Song X."/>
            <person name="Zhang H."/>
            <person name="Dai N."/>
            <person name="Sheng W."/>
            <person name="Hou X."/>
            <person name="Wei L."/>
        </authorList>
    </citation>
    <scope>NUCLEOTIDE SEQUENCE</scope>
    <source>
        <strain evidence="1">G02</strain>
        <tissue evidence="1">Leaf</tissue>
    </source>
</reference>